<feature type="compositionally biased region" description="Low complexity" evidence="1">
    <location>
        <begin position="127"/>
        <end position="138"/>
    </location>
</feature>
<reference evidence="4" key="1">
    <citation type="submission" date="2021-01" db="EMBL/GenBank/DDBJ databases">
        <title>A chromosome-scale assembly of European eel, Anguilla anguilla.</title>
        <authorList>
            <person name="Henkel C."/>
            <person name="Jong-Raadsen S.A."/>
            <person name="Dufour S."/>
            <person name="Weltzien F.-A."/>
            <person name="Palstra A.P."/>
            <person name="Pelster B."/>
            <person name="Spaink H.P."/>
            <person name="Van Den Thillart G.E."/>
            <person name="Jansen H."/>
            <person name="Zahm M."/>
            <person name="Klopp C."/>
            <person name="Cedric C."/>
            <person name="Louis A."/>
            <person name="Berthelot C."/>
            <person name="Parey E."/>
            <person name="Roest Crollius H."/>
            <person name="Montfort J."/>
            <person name="Robinson-Rechavi M."/>
            <person name="Bucao C."/>
            <person name="Bouchez O."/>
            <person name="Gislard M."/>
            <person name="Lluch J."/>
            <person name="Milhes M."/>
            <person name="Lampietro C."/>
            <person name="Lopez Roques C."/>
            <person name="Donnadieu C."/>
            <person name="Braasch I."/>
            <person name="Desvignes T."/>
            <person name="Postlethwait J."/>
            <person name="Bobe J."/>
            <person name="Guiguen Y."/>
            <person name="Dirks R."/>
        </authorList>
    </citation>
    <scope>NUCLEOTIDE SEQUENCE</scope>
    <source>
        <strain evidence="4">Tag_6206</strain>
        <tissue evidence="4">Liver</tissue>
    </source>
</reference>
<feature type="domain" description="Transposase Tc1-like" evidence="2">
    <location>
        <begin position="264"/>
        <end position="317"/>
    </location>
</feature>
<evidence type="ECO:0000259" key="3">
    <source>
        <dbReference type="Pfam" id="PF25787"/>
    </source>
</evidence>
<dbReference type="Pfam" id="PF25787">
    <property type="entry name" value="HTH_SB"/>
    <property type="match status" value="1"/>
</dbReference>
<protein>
    <recommendedName>
        <fullName evidence="6">Transposase Tc1-like domain-containing protein</fullName>
    </recommendedName>
</protein>
<dbReference type="InterPro" id="IPR042796">
    <property type="entry name" value="CBX2"/>
</dbReference>
<feature type="region of interest" description="Disordered" evidence="1">
    <location>
        <begin position="106"/>
        <end position="205"/>
    </location>
</feature>
<dbReference type="GO" id="GO:0035102">
    <property type="term" value="C:PRC1 complex"/>
    <property type="evidence" value="ECO:0007669"/>
    <property type="project" value="InterPro"/>
</dbReference>
<comment type="caution">
    <text evidence="4">The sequence shown here is derived from an EMBL/GenBank/DDBJ whole genome shotgun (WGS) entry which is preliminary data.</text>
</comment>
<feature type="compositionally biased region" description="Low complexity" evidence="1">
    <location>
        <begin position="165"/>
        <end position="189"/>
    </location>
</feature>
<evidence type="ECO:0000313" key="4">
    <source>
        <dbReference type="EMBL" id="KAG5854304.1"/>
    </source>
</evidence>
<evidence type="ECO:0000313" key="5">
    <source>
        <dbReference type="Proteomes" id="UP001044222"/>
    </source>
</evidence>
<dbReference type="GO" id="GO:0000792">
    <property type="term" value="C:heterochromatin"/>
    <property type="evidence" value="ECO:0007669"/>
    <property type="project" value="TreeGrafter"/>
</dbReference>
<accession>A0A9D3MST0</accession>
<feature type="compositionally biased region" description="Basic and acidic residues" evidence="1">
    <location>
        <begin position="194"/>
        <end position="205"/>
    </location>
</feature>
<proteinExistence type="predicted"/>
<evidence type="ECO:0008006" key="6">
    <source>
        <dbReference type="Google" id="ProtNLM"/>
    </source>
</evidence>
<dbReference type="InterPro" id="IPR036388">
    <property type="entry name" value="WH-like_DNA-bd_sf"/>
</dbReference>
<dbReference type="InterPro" id="IPR057667">
    <property type="entry name" value="HTH_SB"/>
</dbReference>
<dbReference type="GO" id="GO:0003677">
    <property type="term" value="F:DNA binding"/>
    <property type="evidence" value="ECO:0007669"/>
    <property type="project" value="InterPro"/>
</dbReference>
<dbReference type="InterPro" id="IPR002492">
    <property type="entry name" value="Transposase_Tc1-like"/>
</dbReference>
<evidence type="ECO:0000259" key="2">
    <source>
        <dbReference type="Pfam" id="PF01498"/>
    </source>
</evidence>
<dbReference type="GO" id="GO:0015074">
    <property type="term" value="P:DNA integration"/>
    <property type="evidence" value="ECO:0007669"/>
    <property type="project" value="InterPro"/>
</dbReference>
<organism evidence="4 5">
    <name type="scientific">Anguilla anguilla</name>
    <name type="common">European freshwater eel</name>
    <name type="synonym">Muraena anguilla</name>
    <dbReference type="NCBI Taxonomy" id="7936"/>
    <lineage>
        <taxon>Eukaryota</taxon>
        <taxon>Metazoa</taxon>
        <taxon>Chordata</taxon>
        <taxon>Craniata</taxon>
        <taxon>Vertebrata</taxon>
        <taxon>Euteleostomi</taxon>
        <taxon>Actinopterygii</taxon>
        <taxon>Neopterygii</taxon>
        <taxon>Teleostei</taxon>
        <taxon>Anguilliformes</taxon>
        <taxon>Anguillidae</taxon>
        <taxon>Anguilla</taxon>
    </lineage>
</organism>
<dbReference type="Gene3D" id="2.40.50.40">
    <property type="match status" value="1"/>
</dbReference>
<dbReference type="Proteomes" id="UP001044222">
    <property type="component" value="Unassembled WGS sequence"/>
</dbReference>
<name>A0A9D3MST0_ANGAN</name>
<dbReference type="Gene3D" id="1.10.10.10">
    <property type="entry name" value="Winged helix-like DNA-binding domain superfamily/Winged helix DNA-binding domain"/>
    <property type="match status" value="1"/>
</dbReference>
<dbReference type="Pfam" id="PF01498">
    <property type="entry name" value="HTH_Tnp_Tc3_2"/>
    <property type="match status" value="1"/>
</dbReference>
<dbReference type="GO" id="GO:0006313">
    <property type="term" value="P:DNA transposition"/>
    <property type="evidence" value="ECO:0007669"/>
    <property type="project" value="InterPro"/>
</dbReference>
<dbReference type="InterPro" id="IPR009057">
    <property type="entry name" value="Homeodomain-like_sf"/>
</dbReference>
<dbReference type="AlphaFoldDB" id="A0A9D3MST0"/>
<gene>
    <name evidence="4" type="ORF">ANANG_G00036380</name>
</gene>
<keyword evidence="5" id="KW-1185">Reference proteome</keyword>
<dbReference type="PANTHER" id="PTHR46860">
    <property type="entry name" value="CHROMOBOX PROTEIN HOMOLOG 2"/>
    <property type="match status" value="1"/>
</dbReference>
<dbReference type="EMBL" id="JAFIRN010000002">
    <property type="protein sequence ID" value="KAG5854304.1"/>
    <property type="molecule type" value="Genomic_DNA"/>
</dbReference>
<dbReference type="PANTHER" id="PTHR46860:SF1">
    <property type="entry name" value="CHROMOBOX PROTEIN HOMOLOG 2"/>
    <property type="match status" value="1"/>
</dbReference>
<sequence length="363" mass="40371">MSVVEGEVFHAECILNKRPKQGKFEYLVKRRGLPSKEQEKEIILCKYGKKPRGRPRKIVELVSATTESSSALLSPDDDISPKMVKPDCHTCESHPVQQKTAQTVVAREEAMKRKHGRKALPPEQRAPKLLKPPSKALPRQPKPAIKKPLLPDCFTGISRSPRDLVGVPSGQSSGSSGQGRGASQPSAGSLNERQTTKKSKELPVELRDKIVERHISGEGYKKISKSLSISSSTVRSIILKWKVHRTTETLPRSGCPSKLSNQAKSRLVREATARPTVTLKELKSSIAEMGENVSESTISRSLHKAGLYCKVAKRKVQTKGRCPMQSQQGVSPSQYRPYSDVLWWEHYVKEILLSNKNKEASQE</sequence>
<dbReference type="SUPFAM" id="SSF46689">
    <property type="entry name" value="Homeodomain-like"/>
    <property type="match status" value="1"/>
</dbReference>
<evidence type="ECO:0000256" key="1">
    <source>
        <dbReference type="SAM" id="MobiDB-lite"/>
    </source>
</evidence>
<feature type="domain" description="Sleeping Beauty transposase HTH" evidence="3">
    <location>
        <begin position="197"/>
        <end position="248"/>
    </location>
</feature>
<dbReference type="GO" id="GO:0000122">
    <property type="term" value="P:negative regulation of transcription by RNA polymerase II"/>
    <property type="evidence" value="ECO:0007669"/>
    <property type="project" value="TreeGrafter"/>
</dbReference>